<organism evidence="2 3">
    <name type="scientific">Vineibacter terrae</name>
    <dbReference type="NCBI Taxonomy" id="2586908"/>
    <lineage>
        <taxon>Bacteria</taxon>
        <taxon>Pseudomonadati</taxon>
        <taxon>Pseudomonadota</taxon>
        <taxon>Alphaproteobacteria</taxon>
        <taxon>Hyphomicrobiales</taxon>
        <taxon>Vineibacter</taxon>
    </lineage>
</organism>
<evidence type="ECO:0000313" key="2">
    <source>
        <dbReference type="EMBL" id="TXL82167.1"/>
    </source>
</evidence>
<dbReference type="Proteomes" id="UP000321638">
    <property type="component" value="Unassembled WGS sequence"/>
</dbReference>
<dbReference type="OrthoDB" id="9833417at2"/>
<evidence type="ECO:0000256" key="1">
    <source>
        <dbReference type="SAM" id="Phobius"/>
    </source>
</evidence>
<comment type="caution">
    <text evidence="2">The sequence shown here is derived from an EMBL/GenBank/DDBJ whole genome shotgun (WGS) entry which is preliminary data.</text>
</comment>
<accession>A0A5C8PVB9</accession>
<evidence type="ECO:0000313" key="3">
    <source>
        <dbReference type="Proteomes" id="UP000321638"/>
    </source>
</evidence>
<reference evidence="2 3" key="1">
    <citation type="submission" date="2019-06" db="EMBL/GenBank/DDBJ databases">
        <title>New taxonomy in bacterial strain CC-CFT640, isolated from vineyard.</title>
        <authorList>
            <person name="Lin S.-Y."/>
            <person name="Tsai C.-F."/>
            <person name="Young C.-C."/>
        </authorList>
    </citation>
    <scope>NUCLEOTIDE SEQUENCE [LARGE SCALE GENOMIC DNA]</scope>
    <source>
        <strain evidence="2 3">CC-CFT640</strain>
    </source>
</reference>
<keyword evidence="3" id="KW-1185">Reference proteome</keyword>
<gene>
    <name evidence="2" type="ORF">FHP25_00235</name>
</gene>
<keyword evidence="1" id="KW-0812">Transmembrane</keyword>
<name>A0A5C8PVB9_9HYPH</name>
<dbReference type="AlphaFoldDB" id="A0A5C8PVB9"/>
<keyword evidence="1" id="KW-1133">Transmembrane helix</keyword>
<protein>
    <submittedName>
        <fullName evidence="2">Uncharacterized protein</fullName>
    </submittedName>
</protein>
<feature type="transmembrane region" description="Helical" evidence="1">
    <location>
        <begin position="18"/>
        <end position="40"/>
    </location>
</feature>
<dbReference type="EMBL" id="VDUZ01000001">
    <property type="protein sequence ID" value="TXL82167.1"/>
    <property type="molecule type" value="Genomic_DNA"/>
</dbReference>
<sequence>MAAQATNGWQNPVRKQHMVGLGLGILATAFFCFGYPGWFMSRSAATEQRKTEGDKIRAEYCLASYLSSGVTAAEAGRLRSKGTGEQAEIFVNTGHAPDVDSGRACGRGLDQLTTDAQVDAAIKTALAAAAARDARIAAARESDTKKN</sequence>
<keyword evidence="1" id="KW-0472">Membrane</keyword>
<dbReference type="RefSeq" id="WP_147844868.1">
    <property type="nucleotide sequence ID" value="NZ_VDUZ01000001.1"/>
</dbReference>
<proteinExistence type="predicted"/>